<protein>
    <submittedName>
        <fullName evidence="4">Calcineurin-binding protein cabin-1</fullName>
    </submittedName>
</protein>
<proteinExistence type="predicted"/>
<feature type="compositionally biased region" description="Low complexity" evidence="3">
    <location>
        <begin position="1161"/>
        <end position="1174"/>
    </location>
</feature>
<name>A0ABQ8ISW3_DERPT</name>
<keyword evidence="2" id="KW-0539">Nucleus</keyword>
<evidence type="ECO:0000256" key="2">
    <source>
        <dbReference type="ARBA" id="ARBA00023242"/>
    </source>
</evidence>
<keyword evidence="5" id="KW-1185">Reference proteome</keyword>
<feature type="region of interest" description="Disordered" evidence="3">
    <location>
        <begin position="1161"/>
        <end position="1212"/>
    </location>
</feature>
<dbReference type="InterPro" id="IPR011990">
    <property type="entry name" value="TPR-like_helical_dom_sf"/>
</dbReference>
<dbReference type="Proteomes" id="UP000887458">
    <property type="component" value="Unassembled WGS sequence"/>
</dbReference>
<dbReference type="PANTHER" id="PTHR15502">
    <property type="entry name" value="CALCINEURIN-BINDING PROTEIN CABIN 1-RELATED"/>
    <property type="match status" value="1"/>
</dbReference>
<feature type="compositionally biased region" description="Polar residues" evidence="3">
    <location>
        <begin position="309"/>
        <end position="326"/>
    </location>
</feature>
<evidence type="ECO:0000256" key="1">
    <source>
        <dbReference type="ARBA" id="ARBA00004123"/>
    </source>
</evidence>
<feature type="compositionally biased region" description="Acidic residues" evidence="3">
    <location>
        <begin position="10"/>
        <end position="23"/>
    </location>
</feature>
<comment type="caution">
    <text evidence="4">The sequence shown here is derived from an EMBL/GenBank/DDBJ whole genome shotgun (WGS) entry which is preliminary data.</text>
</comment>
<reference evidence="4 5" key="1">
    <citation type="journal article" date="2018" name="J. Allergy Clin. Immunol.">
        <title>High-quality assembly of Dermatophagoides pteronyssinus genome and transcriptome reveals a wide range of novel allergens.</title>
        <authorList>
            <person name="Liu X.Y."/>
            <person name="Yang K.Y."/>
            <person name="Wang M.Q."/>
            <person name="Kwok J.S."/>
            <person name="Zeng X."/>
            <person name="Yang Z."/>
            <person name="Xiao X.J."/>
            <person name="Lau C.P."/>
            <person name="Li Y."/>
            <person name="Huang Z.M."/>
            <person name="Ba J.G."/>
            <person name="Yim A.K."/>
            <person name="Ouyang C.Y."/>
            <person name="Ngai S.M."/>
            <person name="Chan T.F."/>
            <person name="Leung E.L."/>
            <person name="Liu L."/>
            <person name="Liu Z.G."/>
            <person name="Tsui S.K."/>
        </authorList>
    </citation>
    <scope>NUCLEOTIDE SEQUENCE [LARGE SCALE GENOMIC DNA]</scope>
    <source>
        <strain evidence="4">Derp</strain>
    </source>
</reference>
<dbReference type="SUPFAM" id="SSF48452">
    <property type="entry name" value="TPR-like"/>
    <property type="match status" value="2"/>
</dbReference>
<feature type="compositionally biased region" description="Low complexity" evidence="3">
    <location>
        <begin position="1187"/>
        <end position="1212"/>
    </location>
</feature>
<dbReference type="PANTHER" id="PTHR15502:SF7">
    <property type="entry name" value="CALCINEURIN-BINDING PROTEIN CABIN-1"/>
    <property type="match status" value="1"/>
</dbReference>
<evidence type="ECO:0000313" key="4">
    <source>
        <dbReference type="EMBL" id="KAH9413404.1"/>
    </source>
</evidence>
<evidence type="ECO:0000256" key="3">
    <source>
        <dbReference type="SAM" id="MobiDB-lite"/>
    </source>
</evidence>
<dbReference type="Gene3D" id="1.25.40.10">
    <property type="entry name" value="Tetratricopeptide repeat domain"/>
    <property type="match status" value="2"/>
</dbReference>
<feature type="region of interest" description="Disordered" evidence="3">
    <location>
        <begin position="1"/>
        <end position="30"/>
    </location>
</feature>
<organism evidence="4 5">
    <name type="scientific">Dermatophagoides pteronyssinus</name>
    <name type="common">European house dust mite</name>
    <dbReference type="NCBI Taxonomy" id="6956"/>
    <lineage>
        <taxon>Eukaryota</taxon>
        <taxon>Metazoa</taxon>
        <taxon>Ecdysozoa</taxon>
        <taxon>Arthropoda</taxon>
        <taxon>Chelicerata</taxon>
        <taxon>Arachnida</taxon>
        <taxon>Acari</taxon>
        <taxon>Acariformes</taxon>
        <taxon>Sarcoptiformes</taxon>
        <taxon>Astigmata</taxon>
        <taxon>Psoroptidia</taxon>
        <taxon>Analgoidea</taxon>
        <taxon>Pyroglyphidae</taxon>
        <taxon>Dermatophagoidinae</taxon>
        <taxon>Dermatophagoides</taxon>
    </lineage>
</organism>
<comment type="subcellular location">
    <subcellularLocation>
        <location evidence="1">Nucleus</location>
    </subcellularLocation>
</comment>
<dbReference type="EMBL" id="NJHN03000121">
    <property type="protein sequence ID" value="KAH9413404.1"/>
    <property type="molecule type" value="Genomic_DNA"/>
</dbReference>
<evidence type="ECO:0000313" key="5">
    <source>
        <dbReference type="Proteomes" id="UP000887458"/>
    </source>
</evidence>
<gene>
    <name evidence="4" type="primary">CABIN1</name>
    <name evidence="4" type="ORF">DERP_007880</name>
</gene>
<sequence>MKRIKALNDNESESSDNSTDDSDYQTTKEAEEEELNDLYINALRLAANGNIIDAENLLLRLKEELECDDQPKIKDPYLLKRLKYLTYKNLGLFKNNLDYILDALEIDNTDINLWLTCGRKSRNQRNYFLAKRCFEQAFNYNSSNFVAIDNLIDLYFITENLYRCSCICLRGLDVNRDYLKAKILLNECIRLMPPILNDLVNNEHKSYITTVLGGENEEFDSNEQLIQLVPRILRPLEQLKSEYFHRDGDEDQHSGTKRKRLQLNLNPVEHSTFEKIGEEIRKIYDSIQQHSNVCATVSINFDNNDDGQNHSITTTPNNSENDNNATSMEIDGEKMLKKSTTTEQQNNSRNDKQLVYDFVDKRRSSRVKTKSNNNRNTIDSDDEQNVFDLLMNLLPDYLKNDQVSAATKLSTAIETENISSNSISINENLKIELESIEMFFDKLRTYQTNNPMLNILDIIDFYLVEVSKIQNLNIPKIFMSLYRIHREQNQLPLGILCHIGRDITVDMIMKFYFLKEILIKLYFHLDIHEYRCFLIRFFVLCGTKELNIDYLQYALDFCQNDSKYFVHFAMGEHFSDKQEKSIATEDMFEVLASNNLHINEQYIKTLIDMQNVSKLNNDNNNDNDKHNYVEIIRLCFTKNEIDLTNDEKQKLYEAIIQAQIWQKAIEFFENWSNFDDDCLEIILRCVTVTDTNKKVQLTGKLLRKIVKYASEGNSILPWLILQTIFDEIIEKSDDDYIETSSTSSLIKFYQIGHNILGRRGLCTSHNGQFLWSAQKIFTDFDMDDDALQCFSCLFNFPPQQQKISISSQQDYHHTSPNIELKWEHCPEIYLYFVPNSMPEFDSNPRHSGITLETKDFFLKILSLIPESEKPKHTIEINNYIKRGTPLRSFSQNNEEESNSVTSTLYYLLADHHFKSKDFAKAKYFYINDLSLNPERFDSWAGLALSINYQVDQMLIEGINTNGEKFYQTSYSSMKCFEQALYLQPDNSKLWIEYGILCYNIASNWSRLQKRLQIFGTEHQELKISENNFFTYEQILEKAKKCFEKIIDPDINNEESWLSYYMLGKVAEKSNTNDLLQILQYYEWAYLNLYLDGATYPKKINYFAPSFLSIEALEIHYRIHSVILKYLLNNRKFTARMLRNLKYQLIKVNKSPFILRKSFNSSSVNGLSSSSSSSSAARRHHHQQQTMNDLSKNNSQNSNDSRSSTSTSTSTMMTSEIEQPVIPIITDLIDMVSERDQKFDHNRYRNELISMCLKGIKKCLARYNAHYKSYYRLAYYYYSIRDYYTAKLIMFGGGQQNKQNDLLRFEIDPDKPNSNPGYINGLFFDRKPANFYNGIWRIPIDEIERAGNFNSHMFRCTNLMIDICFKTDDYNQLSLMAIGLYKKPDPDKKFVNHNERLLLSRKAFDNCFTILQKKIIDARNACLPLNIGIIIEEIRRIAQSMEKFSVFTMETQQKCKEICEQLENPTIQPK</sequence>
<accession>A0ABQ8ISW3</accession>
<dbReference type="InterPro" id="IPR033053">
    <property type="entry name" value="Hir3/CABIN1"/>
</dbReference>
<reference evidence="4 5" key="2">
    <citation type="journal article" date="2022" name="Mol. Biol. Evol.">
        <title>Comparative Genomics Reveals Insights into the Divergent Evolution of Astigmatic Mites and Household Pest Adaptations.</title>
        <authorList>
            <person name="Xiong Q."/>
            <person name="Wan A.T."/>
            <person name="Liu X."/>
            <person name="Fung C.S."/>
            <person name="Xiao X."/>
            <person name="Malainual N."/>
            <person name="Hou J."/>
            <person name="Wang L."/>
            <person name="Wang M."/>
            <person name="Yang K.Y."/>
            <person name="Cui Y."/>
            <person name="Leung E.L."/>
            <person name="Nong W."/>
            <person name="Shin S.K."/>
            <person name="Au S.W."/>
            <person name="Jeong K.Y."/>
            <person name="Chew F.T."/>
            <person name="Hui J.H."/>
            <person name="Leung T.F."/>
            <person name="Tungtrongchitr A."/>
            <person name="Zhong N."/>
            <person name="Liu Z."/>
            <person name="Tsui S.K."/>
        </authorList>
    </citation>
    <scope>NUCLEOTIDE SEQUENCE [LARGE SCALE GENOMIC DNA]</scope>
    <source>
        <strain evidence="4">Derp</strain>
    </source>
</reference>
<feature type="region of interest" description="Disordered" evidence="3">
    <location>
        <begin position="305"/>
        <end position="326"/>
    </location>
</feature>